<dbReference type="SUPFAM" id="SSF52540">
    <property type="entry name" value="P-loop containing nucleoside triphosphate hydrolases"/>
    <property type="match status" value="1"/>
</dbReference>
<dbReference type="CDD" id="cd18137">
    <property type="entry name" value="HLD_clamp_pol_III_gamma_tau"/>
    <property type="match status" value="1"/>
</dbReference>
<keyword evidence="5" id="KW-0479">Metal-binding</keyword>
<dbReference type="NCBIfam" id="NF004046">
    <property type="entry name" value="PRK05563.1"/>
    <property type="match status" value="1"/>
</dbReference>
<reference evidence="14 15" key="1">
    <citation type="submission" date="2017-05" db="EMBL/GenBank/DDBJ databases">
        <title>Thiocyanate degradation by Thiohalobacter thiocyanaticus FOKN1.</title>
        <authorList>
            <person name="Oshiki M."/>
            <person name="Fukushima T."/>
            <person name="Kawano S."/>
            <person name="Nakagawa J."/>
        </authorList>
    </citation>
    <scope>NUCLEOTIDE SEQUENCE [LARGE SCALE GENOMIC DNA]</scope>
    <source>
        <strain evidence="14 15">FOKN1</strain>
    </source>
</reference>
<keyword evidence="15" id="KW-1185">Reference proteome</keyword>
<dbReference type="GO" id="GO:0006261">
    <property type="term" value="P:DNA-templated DNA replication"/>
    <property type="evidence" value="ECO:0007669"/>
    <property type="project" value="TreeGrafter"/>
</dbReference>
<dbReference type="GO" id="GO:0005524">
    <property type="term" value="F:ATP binding"/>
    <property type="evidence" value="ECO:0007669"/>
    <property type="project" value="UniProtKB-KW"/>
</dbReference>
<evidence type="ECO:0000256" key="9">
    <source>
        <dbReference type="ARBA" id="ARBA00022932"/>
    </source>
</evidence>
<dbReference type="EC" id="2.7.7.7" evidence="11"/>
<evidence type="ECO:0000256" key="11">
    <source>
        <dbReference type="RuleBase" id="RU364063"/>
    </source>
</evidence>
<dbReference type="SUPFAM" id="SSF48019">
    <property type="entry name" value="post-AAA+ oligomerization domain-like"/>
    <property type="match status" value="1"/>
</dbReference>
<evidence type="ECO:0000259" key="13">
    <source>
        <dbReference type="SMART" id="SM00382"/>
    </source>
</evidence>
<dbReference type="Gene3D" id="3.40.50.300">
    <property type="entry name" value="P-loop containing nucleotide triphosphate hydrolases"/>
    <property type="match status" value="1"/>
</dbReference>
<evidence type="ECO:0000256" key="1">
    <source>
        <dbReference type="ARBA" id="ARBA00006360"/>
    </source>
</evidence>
<evidence type="ECO:0000256" key="12">
    <source>
        <dbReference type="SAM" id="MobiDB-lite"/>
    </source>
</evidence>
<dbReference type="Gene3D" id="1.20.272.10">
    <property type="match status" value="1"/>
</dbReference>
<evidence type="ECO:0000256" key="5">
    <source>
        <dbReference type="ARBA" id="ARBA00022723"/>
    </source>
</evidence>
<gene>
    <name evidence="11" type="primary">dnaX</name>
    <name evidence="14" type="ORF">FOKN1_2393</name>
</gene>
<dbReference type="PANTHER" id="PTHR11669">
    <property type="entry name" value="REPLICATION FACTOR C / DNA POLYMERASE III GAMMA-TAU SUBUNIT"/>
    <property type="match status" value="1"/>
</dbReference>
<organism evidence="14 15">
    <name type="scientific">Thiohalobacter thiocyanaticus</name>
    <dbReference type="NCBI Taxonomy" id="585455"/>
    <lineage>
        <taxon>Bacteria</taxon>
        <taxon>Pseudomonadati</taxon>
        <taxon>Pseudomonadota</taxon>
        <taxon>Gammaproteobacteria</taxon>
        <taxon>Thiohalobacterales</taxon>
        <taxon>Thiohalobacteraceae</taxon>
        <taxon>Thiohalobacter</taxon>
    </lineage>
</organism>
<accession>A0A1Z4VT03</accession>
<dbReference type="FunFam" id="1.10.8.60:FF:000013">
    <property type="entry name" value="DNA polymerase III subunit gamma/tau"/>
    <property type="match status" value="1"/>
</dbReference>
<dbReference type="Pfam" id="PF13177">
    <property type="entry name" value="DNA_pol3_delta2"/>
    <property type="match status" value="1"/>
</dbReference>
<evidence type="ECO:0000256" key="10">
    <source>
        <dbReference type="ARBA" id="ARBA00049244"/>
    </source>
</evidence>
<name>A0A1Z4VT03_9GAMM</name>
<feature type="region of interest" description="Disordered" evidence="12">
    <location>
        <begin position="477"/>
        <end position="513"/>
    </location>
</feature>
<dbReference type="FunFam" id="3.40.50.300:FF:000014">
    <property type="entry name" value="DNA polymerase III subunit gamma/tau"/>
    <property type="match status" value="1"/>
</dbReference>
<dbReference type="GO" id="GO:0046872">
    <property type="term" value="F:metal ion binding"/>
    <property type="evidence" value="ECO:0007669"/>
    <property type="project" value="UniProtKB-KW"/>
</dbReference>
<dbReference type="InterPro" id="IPR003593">
    <property type="entry name" value="AAA+_ATPase"/>
</dbReference>
<comment type="similarity">
    <text evidence="1 11">Belongs to the DnaX/STICHEL family.</text>
</comment>
<dbReference type="NCBIfam" id="NF005942">
    <property type="entry name" value="PRK07994.1"/>
    <property type="match status" value="1"/>
</dbReference>
<dbReference type="InterPro" id="IPR001270">
    <property type="entry name" value="ClpA/B"/>
</dbReference>
<keyword evidence="7" id="KW-0862">Zinc</keyword>
<dbReference type="NCBIfam" id="TIGR02397">
    <property type="entry name" value="dnaX_nterm"/>
    <property type="match status" value="1"/>
</dbReference>
<dbReference type="AlphaFoldDB" id="A0A1Z4VT03"/>
<dbReference type="Gene3D" id="3.30.300.150">
    <property type="entry name" value="DNA polymerase III, tau subunit, domain V"/>
    <property type="match status" value="1"/>
</dbReference>
<keyword evidence="6 11" id="KW-0547">Nucleotide-binding</keyword>
<protein>
    <recommendedName>
        <fullName evidence="11">DNA polymerase III subunit gamma/tau</fullName>
        <ecNumber evidence="11">2.7.7.7</ecNumber>
    </recommendedName>
</protein>
<keyword evidence="2 11" id="KW-0808">Transferase</keyword>
<evidence type="ECO:0000313" key="14">
    <source>
        <dbReference type="EMBL" id="BAZ94767.1"/>
    </source>
</evidence>
<comment type="catalytic activity">
    <reaction evidence="10 11">
        <text>DNA(n) + a 2'-deoxyribonucleoside 5'-triphosphate = DNA(n+1) + diphosphate</text>
        <dbReference type="Rhea" id="RHEA:22508"/>
        <dbReference type="Rhea" id="RHEA-COMP:17339"/>
        <dbReference type="Rhea" id="RHEA-COMP:17340"/>
        <dbReference type="ChEBI" id="CHEBI:33019"/>
        <dbReference type="ChEBI" id="CHEBI:61560"/>
        <dbReference type="ChEBI" id="CHEBI:173112"/>
        <dbReference type="EC" id="2.7.7.7"/>
    </reaction>
</comment>
<keyword evidence="3 11" id="KW-0548">Nucleotidyltransferase</keyword>
<dbReference type="GO" id="GO:0003887">
    <property type="term" value="F:DNA-directed DNA polymerase activity"/>
    <property type="evidence" value="ECO:0007669"/>
    <property type="project" value="UniProtKB-KW"/>
</dbReference>
<keyword evidence="8 11" id="KW-0067">ATP-binding</keyword>
<dbReference type="GO" id="GO:0003677">
    <property type="term" value="F:DNA binding"/>
    <property type="evidence" value="ECO:0007669"/>
    <property type="project" value="InterPro"/>
</dbReference>
<keyword evidence="9 11" id="KW-0239">DNA-directed DNA polymerase</keyword>
<dbReference type="InterPro" id="IPR045085">
    <property type="entry name" value="HLD_clamp_pol_III_gamma_tau"/>
</dbReference>
<dbReference type="Proteomes" id="UP000218765">
    <property type="component" value="Chromosome"/>
</dbReference>
<dbReference type="CDD" id="cd00009">
    <property type="entry name" value="AAA"/>
    <property type="match status" value="1"/>
</dbReference>
<feature type="compositionally biased region" description="Low complexity" evidence="12">
    <location>
        <begin position="490"/>
        <end position="512"/>
    </location>
</feature>
<dbReference type="InterPro" id="IPR008921">
    <property type="entry name" value="DNA_pol3_clamp-load_cplx_C"/>
</dbReference>
<dbReference type="Gene3D" id="1.10.8.60">
    <property type="match status" value="1"/>
</dbReference>
<comment type="subunit">
    <text evidence="11">DNA polymerase III contains a core (composed of alpha, epsilon and theta chains) that associates with a tau subunit. This core dimerizes to form the POLIII' complex. PolIII' associates with the gamma complex (composed of gamma, delta, delta', psi and chi chains) and with the beta chain to form the complete DNA polymerase III complex.</text>
</comment>
<dbReference type="Pfam" id="PF12169">
    <property type="entry name" value="DNA_pol3_gamma3"/>
    <property type="match status" value="1"/>
</dbReference>
<comment type="function">
    <text evidence="11">DNA polymerase III is a complex, multichain enzyme responsible for most of the replicative synthesis in bacteria. This DNA polymerase also exhibits 3' to 5' exonuclease activity.</text>
</comment>
<feature type="region of interest" description="Disordered" evidence="12">
    <location>
        <begin position="368"/>
        <end position="407"/>
    </location>
</feature>
<keyword evidence="4 11" id="KW-0235">DNA replication</keyword>
<dbReference type="KEGG" id="ttc:FOKN1_2393"/>
<dbReference type="RefSeq" id="WP_096366827.1">
    <property type="nucleotide sequence ID" value="NZ_AP018052.1"/>
</dbReference>
<dbReference type="Pfam" id="PF22608">
    <property type="entry name" value="DNAX_ATPase_lid"/>
    <property type="match status" value="1"/>
</dbReference>
<dbReference type="PANTHER" id="PTHR11669:SF0">
    <property type="entry name" value="PROTEIN STICHEL-LIKE 2"/>
    <property type="match status" value="1"/>
</dbReference>
<evidence type="ECO:0000256" key="6">
    <source>
        <dbReference type="ARBA" id="ARBA00022741"/>
    </source>
</evidence>
<dbReference type="InterPro" id="IPR021029">
    <property type="entry name" value="DNA_pol_III_tau_dom-5"/>
</dbReference>
<dbReference type="SMART" id="SM00382">
    <property type="entry name" value="AAA"/>
    <property type="match status" value="1"/>
</dbReference>
<dbReference type="InterPro" id="IPR050238">
    <property type="entry name" value="DNA_Rep/Repair_Clamp_Loader"/>
</dbReference>
<evidence type="ECO:0000256" key="8">
    <source>
        <dbReference type="ARBA" id="ARBA00022840"/>
    </source>
</evidence>
<sequence>MSYQVLARKWRPRSFAELVGQAHVLRALVNALDNDRLHHAYLFTGTRGVGKTTLARILAKSLNCETGVGSHPCGECSACREIDEGRFVDLIEVDAASRTKVDETRELLENVQYAPTRGRYKVYLIDEVHMFSNHSFNALLKTLEEPPPHVKFLLATTDPQKLPVTILSRCLQFNLKRLPPEQIRDYLEQILEREGINAEAGALRELARAADGSMRDGLSLLDQAIAYGGGEVREAEVRTMLGTIEREFVYDLVRALAAGDGKALLARVGDAAERSTDFAALLAELLSVLQRIAVHQALPGEGMDEYADAPEVIAELAAALTPEDVQLHYQIGLIGRRDLPLAPDPRGGLEMILLRMLSFRPAAAAQTPAAAAPARPARPGVPGAASQASAPAAPTATASGGSGAAQPAGDDWPGLIAAMGLRGLAGQLAENCTLISCGDSRVQLHLDPAHQHLLTPALQAKLAEALNRCLGREVRLEIDSGSGTPPPAETPAQQQARRSQERQQAAESAIAADETVRALQDTFNARVQPDSIRPLDDA</sequence>
<evidence type="ECO:0000256" key="2">
    <source>
        <dbReference type="ARBA" id="ARBA00022679"/>
    </source>
</evidence>
<dbReference type="InterPro" id="IPR012763">
    <property type="entry name" value="DNA_pol_III_sug/sutau_N"/>
</dbReference>
<dbReference type="InterPro" id="IPR022754">
    <property type="entry name" value="DNA_pol_III_gamma-3"/>
</dbReference>
<dbReference type="OrthoDB" id="9810148at2"/>
<evidence type="ECO:0000313" key="15">
    <source>
        <dbReference type="Proteomes" id="UP000218765"/>
    </source>
</evidence>
<evidence type="ECO:0000256" key="7">
    <source>
        <dbReference type="ARBA" id="ARBA00022833"/>
    </source>
</evidence>
<dbReference type="GO" id="GO:0009360">
    <property type="term" value="C:DNA polymerase III complex"/>
    <property type="evidence" value="ECO:0007669"/>
    <property type="project" value="InterPro"/>
</dbReference>
<dbReference type="Pfam" id="PF12170">
    <property type="entry name" value="DNA_pol3_tau_5"/>
    <property type="match status" value="1"/>
</dbReference>
<proteinExistence type="inferred from homology"/>
<dbReference type="InterPro" id="IPR038249">
    <property type="entry name" value="PolIII_tau_V_sf"/>
</dbReference>
<dbReference type="FunFam" id="1.20.272.10:FF:000003">
    <property type="entry name" value="DNA polymerase III subunit gamma/tau"/>
    <property type="match status" value="1"/>
</dbReference>
<evidence type="ECO:0000256" key="3">
    <source>
        <dbReference type="ARBA" id="ARBA00022695"/>
    </source>
</evidence>
<dbReference type="InterPro" id="IPR027417">
    <property type="entry name" value="P-loop_NTPase"/>
</dbReference>
<dbReference type="PRINTS" id="PR00300">
    <property type="entry name" value="CLPPROTEASEA"/>
</dbReference>
<feature type="domain" description="AAA+ ATPase" evidence="13">
    <location>
        <begin position="37"/>
        <end position="178"/>
    </location>
</feature>
<dbReference type="EMBL" id="AP018052">
    <property type="protein sequence ID" value="BAZ94767.1"/>
    <property type="molecule type" value="Genomic_DNA"/>
</dbReference>
<evidence type="ECO:0000256" key="4">
    <source>
        <dbReference type="ARBA" id="ARBA00022705"/>
    </source>
</evidence>